<dbReference type="GO" id="GO:0006779">
    <property type="term" value="P:porphyrin-containing compound biosynthetic process"/>
    <property type="evidence" value="ECO:0007669"/>
    <property type="project" value="InterPro"/>
</dbReference>
<name>A0A7C4NKF4_9CREN</name>
<dbReference type="Gene3D" id="3.20.20.210">
    <property type="match status" value="1"/>
</dbReference>
<proteinExistence type="predicted"/>
<reference evidence="3" key="1">
    <citation type="journal article" date="2020" name="mSystems">
        <title>Genome- and Community-Level Interaction Insights into Carbon Utilization and Element Cycling Functions of Hydrothermarchaeota in Hydrothermal Sediment.</title>
        <authorList>
            <person name="Zhou Z."/>
            <person name="Liu Y."/>
            <person name="Xu W."/>
            <person name="Pan J."/>
            <person name="Luo Z.H."/>
            <person name="Li M."/>
        </authorList>
    </citation>
    <scope>NUCLEOTIDE SEQUENCE [LARGE SCALE GENOMIC DNA]</scope>
    <source>
        <strain evidence="3">SpSt-637</strain>
        <strain evidence="2">SpSt-667</strain>
    </source>
</reference>
<evidence type="ECO:0000313" key="2">
    <source>
        <dbReference type="EMBL" id="HGQ36204.1"/>
    </source>
</evidence>
<feature type="domain" description="Uroporphyrinogen decarboxylase (URO-D)" evidence="1">
    <location>
        <begin position="215"/>
        <end position="424"/>
    </location>
</feature>
<organism evidence="3">
    <name type="scientific">Ignisphaera aggregans</name>
    <dbReference type="NCBI Taxonomy" id="334771"/>
    <lineage>
        <taxon>Archaea</taxon>
        <taxon>Thermoproteota</taxon>
        <taxon>Thermoprotei</taxon>
        <taxon>Desulfurococcales</taxon>
        <taxon>Desulfurococcaceae</taxon>
        <taxon>Ignisphaera</taxon>
    </lineage>
</organism>
<evidence type="ECO:0000259" key="1">
    <source>
        <dbReference type="Pfam" id="PF01208"/>
    </source>
</evidence>
<dbReference type="GO" id="GO:0004853">
    <property type="term" value="F:uroporphyrinogen decarboxylase activity"/>
    <property type="evidence" value="ECO:0007669"/>
    <property type="project" value="InterPro"/>
</dbReference>
<gene>
    <name evidence="3" type="ORF">ENU08_06745</name>
    <name evidence="2" type="ORF">ENU41_05960</name>
</gene>
<sequence>MAEKRRPAEDLLRERKDRLEKVYMNKKPDRVPFAIMTDAVLTANYAGFTVAEATSNYDAMLKIAIKWYDDFNVDGVDVPPGGLIQLTLGCGVLPFVVMDYLKEPLAITLTNNAHRILRDKFTKWPGVELPPDAHPQYIGGKFMEVEEYRKLAEDPITFMSEVVIPRSFEALSKPGSAEAYTALSKLGQDMYRYNVIMMMIGIEAVKRGWPSFPGGVALAPLDFIADFLRHVTYTMIDLRRHPEEVRLALEAVTKLMVKLLKFSTPRPEETEKLFGSKIVTVFMPLHLGDMLPPKLFEEFYWPGLKKLFLEAYSMGVIPSPVFDGDWTHHLHYLLELPKGSIFATFEKVDPRTVRRILGDHIPFSAGFSPSLYIYASKEKVFEEVCKLLNNVKEPGGYMFTPAGLPLPPSIKIENIWAAVEAVKKCGRYD</sequence>
<dbReference type="AlphaFoldDB" id="A0A7C4NKF4"/>
<dbReference type="Pfam" id="PF01208">
    <property type="entry name" value="URO-D"/>
    <property type="match status" value="1"/>
</dbReference>
<accession>A0A7C4NKF4</accession>
<dbReference type="PANTHER" id="PTHR47099:SF1">
    <property type="entry name" value="METHYLCOBAMIDE:COM METHYLTRANSFERASE MTBA"/>
    <property type="match status" value="1"/>
</dbReference>
<evidence type="ECO:0000313" key="3">
    <source>
        <dbReference type="EMBL" id="HGQ64923.1"/>
    </source>
</evidence>
<dbReference type="EMBL" id="DTCK01000038">
    <property type="protein sequence ID" value="HGQ36204.1"/>
    <property type="molecule type" value="Genomic_DNA"/>
</dbReference>
<dbReference type="SUPFAM" id="SSF51726">
    <property type="entry name" value="UROD/MetE-like"/>
    <property type="match status" value="1"/>
</dbReference>
<comment type="caution">
    <text evidence="3">The sequence shown here is derived from an EMBL/GenBank/DDBJ whole genome shotgun (WGS) entry which is preliminary data.</text>
</comment>
<dbReference type="PANTHER" id="PTHR47099">
    <property type="entry name" value="METHYLCOBAMIDE:COM METHYLTRANSFERASE MTBA"/>
    <property type="match status" value="1"/>
</dbReference>
<protein>
    <recommendedName>
        <fullName evidence="1">Uroporphyrinogen decarboxylase (URO-D) domain-containing protein</fullName>
    </recommendedName>
</protein>
<dbReference type="InterPro" id="IPR000257">
    <property type="entry name" value="Uroporphyrinogen_deCOase"/>
</dbReference>
<dbReference type="InterPro" id="IPR038071">
    <property type="entry name" value="UROD/MetE-like_sf"/>
</dbReference>
<dbReference type="InterPro" id="IPR052024">
    <property type="entry name" value="Methanogen_methyltrans"/>
</dbReference>
<dbReference type="EMBL" id="DTBD01000060">
    <property type="protein sequence ID" value="HGQ64923.1"/>
    <property type="molecule type" value="Genomic_DNA"/>
</dbReference>